<comment type="caution">
    <text evidence="8">The sequence shown here is derived from an EMBL/GenBank/DDBJ whole genome shotgun (WGS) entry which is preliminary data.</text>
</comment>
<evidence type="ECO:0000256" key="2">
    <source>
        <dbReference type="ARBA" id="ARBA00022475"/>
    </source>
</evidence>
<comment type="subcellular location">
    <subcellularLocation>
        <location evidence="1">Cell membrane</location>
        <topology evidence="1">Multi-pass membrane protein</topology>
    </subcellularLocation>
</comment>
<evidence type="ECO:0000256" key="3">
    <source>
        <dbReference type="ARBA" id="ARBA00022692"/>
    </source>
</evidence>
<evidence type="ECO:0000256" key="6">
    <source>
        <dbReference type="SAM" id="Phobius"/>
    </source>
</evidence>
<reference evidence="8 9" key="1">
    <citation type="submission" date="2022-05" db="EMBL/GenBank/DDBJ databases">
        <authorList>
            <person name="Park J.-S."/>
        </authorList>
    </citation>
    <scope>NUCLEOTIDE SEQUENCE [LARGE SCALE GENOMIC DNA]</scope>
    <source>
        <strain evidence="8 9">2012CJ34-2</strain>
    </source>
</reference>
<dbReference type="Pfam" id="PF02687">
    <property type="entry name" value="FtsX"/>
    <property type="match status" value="2"/>
</dbReference>
<feature type="transmembrane region" description="Helical" evidence="6">
    <location>
        <begin position="754"/>
        <end position="776"/>
    </location>
</feature>
<dbReference type="PANTHER" id="PTHR30287">
    <property type="entry name" value="MEMBRANE COMPONENT OF PREDICTED ABC SUPERFAMILY METABOLITE UPTAKE TRANSPORTER"/>
    <property type="match status" value="1"/>
</dbReference>
<feature type="domain" description="ABC3 transporter permease C-terminal" evidence="7">
    <location>
        <begin position="706"/>
        <end position="817"/>
    </location>
</feature>
<evidence type="ECO:0000313" key="8">
    <source>
        <dbReference type="EMBL" id="MCL6270320.1"/>
    </source>
</evidence>
<dbReference type="PANTHER" id="PTHR30287:SF1">
    <property type="entry name" value="INNER MEMBRANE PROTEIN"/>
    <property type="match status" value="1"/>
</dbReference>
<keyword evidence="5 6" id="KW-0472">Membrane</keyword>
<dbReference type="RefSeq" id="WP_249699511.1">
    <property type="nucleotide sequence ID" value="NZ_JAMFLX010000012.1"/>
</dbReference>
<dbReference type="InterPro" id="IPR003838">
    <property type="entry name" value="ABC3_permease_C"/>
</dbReference>
<keyword evidence="4 6" id="KW-1133">Transmembrane helix</keyword>
<evidence type="ECO:0000256" key="1">
    <source>
        <dbReference type="ARBA" id="ARBA00004651"/>
    </source>
</evidence>
<keyword evidence="9" id="KW-1185">Reference proteome</keyword>
<organism evidence="8 9">
    <name type="scientific">Parendozoicomonas callyspongiae</name>
    <dbReference type="NCBI Taxonomy" id="2942213"/>
    <lineage>
        <taxon>Bacteria</taxon>
        <taxon>Pseudomonadati</taxon>
        <taxon>Pseudomonadota</taxon>
        <taxon>Gammaproteobacteria</taxon>
        <taxon>Oceanospirillales</taxon>
        <taxon>Endozoicomonadaceae</taxon>
        <taxon>Parendozoicomonas</taxon>
    </lineage>
</organism>
<dbReference type="EMBL" id="JAMFLX010000012">
    <property type="protein sequence ID" value="MCL6270320.1"/>
    <property type="molecule type" value="Genomic_DNA"/>
</dbReference>
<evidence type="ECO:0000256" key="5">
    <source>
        <dbReference type="ARBA" id="ARBA00023136"/>
    </source>
</evidence>
<feature type="transmembrane region" description="Helical" evidence="6">
    <location>
        <begin position="701"/>
        <end position="722"/>
    </location>
</feature>
<accession>A0ABT0PG19</accession>
<dbReference type="Proteomes" id="UP001203338">
    <property type="component" value="Unassembled WGS sequence"/>
</dbReference>
<feature type="transmembrane region" description="Helical" evidence="6">
    <location>
        <begin position="788"/>
        <end position="811"/>
    </location>
</feature>
<gene>
    <name evidence="8" type="ORF">M3P05_10350</name>
</gene>
<feature type="transmembrane region" description="Helical" evidence="6">
    <location>
        <begin position="253"/>
        <end position="272"/>
    </location>
</feature>
<feature type="transmembrane region" description="Helical" evidence="6">
    <location>
        <begin position="388"/>
        <end position="406"/>
    </location>
</feature>
<evidence type="ECO:0000313" key="9">
    <source>
        <dbReference type="Proteomes" id="UP001203338"/>
    </source>
</evidence>
<feature type="transmembrane region" description="Helical" evidence="6">
    <location>
        <begin position="412"/>
        <end position="437"/>
    </location>
</feature>
<feature type="transmembrane region" description="Helical" evidence="6">
    <location>
        <begin position="343"/>
        <end position="367"/>
    </location>
</feature>
<evidence type="ECO:0000256" key="4">
    <source>
        <dbReference type="ARBA" id="ARBA00022989"/>
    </source>
</evidence>
<dbReference type="InterPro" id="IPR038766">
    <property type="entry name" value="Membrane_comp_ABC_pdt"/>
</dbReference>
<keyword evidence="2" id="KW-1003">Cell membrane</keyword>
<feature type="transmembrane region" description="Helical" evidence="6">
    <location>
        <begin position="467"/>
        <end position="486"/>
    </location>
</feature>
<protein>
    <submittedName>
        <fullName evidence="8">FtsX-like permease family protein</fullName>
    </submittedName>
</protein>
<sequence>MRQSWRFLVRDWRSGELWLLVLSLLMAIAVSTAIALFSDRLQLALGRQVAEVLGADLMIRSPRPLKNEVTDQARSLGLQSTTVLEFPSVVLAGEDMHLVSAKAVQEAYPLRGYMRAADQPFTPDRQISDTPKPGEAWLEPRLFPLLNVKIGDQVQLGETELTITRSITLETDRGGDFYSLSPRLLFNMADVEKTEIIQPGSRVNWKTLFAGDNNQLQSFRKWTDGKLESNERLVMADDSRRDLRNSVVRLRQFLGLASMAAILLAGVAVAMASRRFAERRFDTCAVMRCVGASRKQVVSVLLGELFLVALLVTLPGVLLGWGLQAGVVSLLKGVLPAWLPEAGFVPMLVGGATGIITLAGFGLAPLLRLHGVSPLRVLRRELTPAPPASWLVYTLSLVAMAALLWYHTGELVMTVIIVLTSGIVLMAVSMGIQALLLGFSRRAGISSIPYSWRLGLRRIVQERGKTSAQLLAFSLTFMAMAIVLVLRTDLFDRWQDKLPEDTPNYFAINIQPSEVDEYREFLDSNGIDSSELYPIVRGRLVKINGEEVRKAVSKEQRLHNSLNRELNLTWSPELPDTNKLIEGRWWKSGSKKGLSVEQELAENLGIKMGDQLTFMVSGQEFSQAVTSIRQVEWESFQPNFYMIFPEAVLEELPATWLNSFYLPEEDKVQLNALITSFPTMTLLDLDSVIGQVRKMLAQSTLAVEAMLFALLVAGLLVLASVIESSIDERLQEGALIRSLGGTRRQLILMQAGEFILFGGLSGVLAVVGAEFCSYWLNTRVFELNWQPAYWMWISLPVAGATVIGTAGWMGVRRVIRRAPVSVLSAV</sequence>
<feature type="domain" description="ABC3 transporter permease C-terminal" evidence="7">
    <location>
        <begin position="257"/>
        <end position="369"/>
    </location>
</feature>
<name>A0ABT0PG19_9GAMM</name>
<evidence type="ECO:0000259" key="7">
    <source>
        <dbReference type="Pfam" id="PF02687"/>
    </source>
</evidence>
<proteinExistence type="predicted"/>
<keyword evidence="3 6" id="KW-0812">Transmembrane</keyword>
<feature type="transmembrane region" description="Helical" evidence="6">
    <location>
        <begin position="297"/>
        <end position="323"/>
    </location>
</feature>